<accession>A0AAV1QNW9</accession>
<dbReference type="AlphaFoldDB" id="A0AAV1QNW9"/>
<keyword evidence="1" id="KW-0812">Transmembrane</keyword>
<gene>
    <name evidence="2" type="ORF">DCAF_LOCUS1028</name>
</gene>
<protein>
    <submittedName>
        <fullName evidence="2">Uncharacterized protein</fullName>
    </submittedName>
</protein>
<proteinExistence type="predicted"/>
<keyword evidence="1" id="KW-1133">Transmembrane helix</keyword>
<evidence type="ECO:0000313" key="2">
    <source>
        <dbReference type="EMBL" id="CAK7323402.1"/>
    </source>
</evidence>
<name>A0AAV1QNW9_9ROSI</name>
<comment type="caution">
    <text evidence="2">The sequence shown here is derived from an EMBL/GenBank/DDBJ whole genome shotgun (WGS) entry which is preliminary data.</text>
</comment>
<reference evidence="2 3" key="1">
    <citation type="submission" date="2024-01" db="EMBL/GenBank/DDBJ databases">
        <authorList>
            <person name="Waweru B."/>
        </authorList>
    </citation>
    <scope>NUCLEOTIDE SEQUENCE [LARGE SCALE GENOMIC DNA]</scope>
</reference>
<feature type="transmembrane region" description="Helical" evidence="1">
    <location>
        <begin position="12"/>
        <end position="33"/>
    </location>
</feature>
<evidence type="ECO:0000313" key="3">
    <source>
        <dbReference type="Proteomes" id="UP001314170"/>
    </source>
</evidence>
<sequence length="60" mass="6677">MTSRLCLHRDYLFLLGTSVNEFFGPFIIPPLLFSRFCVAPTSASASNREVAFGSVRLPLL</sequence>
<organism evidence="2 3">
    <name type="scientific">Dovyalis caffra</name>
    <dbReference type="NCBI Taxonomy" id="77055"/>
    <lineage>
        <taxon>Eukaryota</taxon>
        <taxon>Viridiplantae</taxon>
        <taxon>Streptophyta</taxon>
        <taxon>Embryophyta</taxon>
        <taxon>Tracheophyta</taxon>
        <taxon>Spermatophyta</taxon>
        <taxon>Magnoliopsida</taxon>
        <taxon>eudicotyledons</taxon>
        <taxon>Gunneridae</taxon>
        <taxon>Pentapetalae</taxon>
        <taxon>rosids</taxon>
        <taxon>fabids</taxon>
        <taxon>Malpighiales</taxon>
        <taxon>Salicaceae</taxon>
        <taxon>Flacourtieae</taxon>
        <taxon>Dovyalis</taxon>
    </lineage>
</organism>
<keyword evidence="1" id="KW-0472">Membrane</keyword>
<dbReference type="EMBL" id="CAWUPB010000081">
    <property type="protein sequence ID" value="CAK7323402.1"/>
    <property type="molecule type" value="Genomic_DNA"/>
</dbReference>
<keyword evidence="3" id="KW-1185">Reference proteome</keyword>
<dbReference type="Proteomes" id="UP001314170">
    <property type="component" value="Unassembled WGS sequence"/>
</dbReference>
<feature type="non-terminal residue" evidence="2">
    <location>
        <position position="60"/>
    </location>
</feature>
<evidence type="ECO:0000256" key="1">
    <source>
        <dbReference type="SAM" id="Phobius"/>
    </source>
</evidence>